<evidence type="ECO:0000313" key="2">
    <source>
        <dbReference type="Proteomes" id="UP000828390"/>
    </source>
</evidence>
<comment type="caution">
    <text evidence="1">The sequence shown here is derived from an EMBL/GenBank/DDBJ whole genome shotgun (WGS) entry which is preliminary data.</text>
</comment>
<gene>
    <name evidence="1" type="ORF">DPMN_145331</name>
</gene>
<name>A0A9D4IXE0_DREPO</name>
<reference evidence="1" key="1">
    <citation type="journal article" date="2019" name="bioRxiv">
        <title>The Genome of the Zebra Mussel, Dreissena polymorpha: A Resource for Invasive Species Research.</title>
        <authorList>
            <person name="McCartney M.A."/>
            <person name="Auch B."/>
            <person name="Kono T."/>
            <person name="Mallez S."/>
            <person name="Zhang Y."/>
            <person name="Obille A."/>
            <person name="Becker A."/>
            <person name="Abrahante J.E."/>
            <person name="Garbe J."/>
            <person name="Badalamenti J.P."/>
            <person name="Herman A."/>
            <person name="Mangelson H."/>
            <person name="Liachko I."/>
            <person name="Sullivan S."/>
            <person name="Sone E.D."/>
            <person name="Koren S."/>
            <person name="Silverstein K.A.T."/>
            <person name="Beckman K.B."/>
            <person name="Gohl D.M."/>
        </authorList>
    </citation>
    <scope>NUCLEOTIDE SEQUENCE</scope>
    <source>
        <strain evidence="1">Duluth1</strain>
        <tissue evidence="1">Whole animal</tissue>
    </source>
</reference>
<organism evidence="1 2">
    <name type="scientific">Dreissena polymorpha</name>
    <name type="common">Zebra mussel</name>
    <name type="synonym">Mytilus polymorpha</name>
    <dbReference type="NCBI Taxonomy" id="45954"/>
    <lineage>
        <taxon>Eukaryota</taxon>
        <taxon>Metazoa</taxon>
        <taxon>Spiralia</taxon>
        <taxon>Lophotrochozoa</taxon>
        <taxon>Mollusca</taxon>
        <taxon>Bivalvia</taxon>
        <taxon>Autobranchia</taxon>
        <taxon>Heteroconchia</taxon>
        <taxon>Euheterodonta</taxon>
        <taxon>Imparidentia</taxon>
        <taxon>Neoheterodontei</taxon>
        <taxon>Myida</taxon>
        <taxon>Dreissenoidea</taxon>
        <taxon>Dreissenidae</taxon>
        <taxon>Dreissena</taxon>
    </lineage>
</organism>
<keyword evidence="2" id="KW-1185">Reference proteome</keyword>
<proteinExistence type="predicted"/>
<evidence type="ECO:0000313" key="1">
    <source>
        <dbReference type="EMBL" id="KAH3791841.1"/>
    </source>
</evidence>
<accession>A0A9D4IXE0</accession>
<sequence length="96" mass="9995">MGSSLGVTVRIEVKNNTNCLLTNQEASVKNGVIIISPKPIPAGEMGSVEGRKYAHTATGSFGVVSWDVESKDRKVVTMRAGVSSTGSVGGSVFPEQ</sequence>
<protein>
    <submittedName>
        <fullName evidence="1">Uncharacterized protein</fullName>
    </submittedName>
</protein>
<dbReference type="Proteomes" id="UP000828390">
    <property type="component" value="Unassembled WGS sequence"/>
</dbReference>
<dbReference type="Gene3D" id="2.60.270.50">
    <property type="match status" value="1"/>
</dbReference>
<dbReference type="EMBL" id="JAIWYP010000007">
    <property type="protein sequence ID" value="KAH3791841.1"/>
    <property type="molecule type" value="Genomic_DNA"/>
</dbReference>
<dbReference type="AlphaFoldDB" id="A0A9D4IXE0"/>
<reference evidence="1" key="2">
    <citation type="submission" date="2020-11" db="EMBL/GenBank/DDBJ databases">
        <authorList>
            <person name="McCartney M.A."/>
            <person name="Auch B."/>
            <person name="Kono T."/>
            <person name="Mallez S."/>
            <person name="Becker A."/>
            <person name="Gohl D.M."/>
            <person name="Silverstein K.A.T."/>
            <person name="Koren S."/>
            <person name="Bechman K.B."/>
            <person name="Herman A."/>
            <person name="Abrahante J.E."/>
            <person name="Garbe J."/>
        </authorList>
    </citation>
    <scope>NUCLEOTIDE SEQUENCE</scope>
    <source>
        <strain evidence="1">Duluth1</strain>
        <tissue evidence="1">Whole animal</tissue>
    </source>
</reference>